<dbReference type="SMART" id="SM01130">
    <property type="entry name" value="DHDPS"/>
    <property type="match status" value="1"/>
</dbReference>
<reference evidence="2 3" key="1">
    <citation type="submission" date="2016-08" db="EMBL/GenBank/DDBJ databases">
        <authorList>
            <person name="Seilhamer J.J."/>
        </authorList>
    </citation>
    <scope>NUCLEOTIDE SEQUENCE [LARGE SCALE GENOMIC DNA]</scope>
    <source>
        <strain evidence="2">M3/6</strain>
    </source>
</reference>
<evidence type="ECO:0000313" key="3">
    <source>
        <dbReference type="Proteomes" id="UP000187464"/>
    </source>
</evidence>
<evidence type="ECO:0000256" key="1">
    <source>
        <dbReference type="ARBA" id="ARBA00023239"/>
    </source>
</evidence>
<dbReference type="EMBL" id="LT605205">
    <property type="protein sequence ID" value="SCD22003.1"/>
    <property type="molecule type" value="Genomic_DNA"/>
</dbReference>
<dbReference type="InterPro" id="IPR013785">
    <property type="entry name" value="Aldolase_TIM"/>
</dbReference>
<protein>
    <submittedName>
        <fullName evidence="2">Dihydrodipicolinate synthetase</fullName>
    </submittedName>
</protein>
<dbReference type="PANTHER" id="PTHR12128">
    <property type="entry name" value="DIHYDRODIPICOLINATE SYNTHASE"/>
    <property type="match status" value="1"/>
</dbReference>
<dbReference type="GO" id="GO:0008840">
    <property type="term" value="F:4-hydroxy-tetrahydrodipicolinate synthase activity"/>
    <property type="evidence" value="ECO:0007669"/>
    <property type="project" value="TreeGrafter"/>
</dbReference>
<dbReference type="KEGG" id="psac:PSM36_3215"/>
<accession>A0A1R3T0S7</accession>
<dbReference type="InterPro" id="IPR002220">
    <property type="entry name" value="DapA-like"/>
</dbReference>
<dbReference type="AlphaFoldDB" id="A0A1R3T0S7"/>
<evidence type="ECO:0000313" key="2">
    <source>
        <dbReference type="EMBL" id="SCD22003.1"/>
    </source>
</evidence>
<dbReference type="SUPFAM" id="SSF51569">
    <property type="entry name" value="Aldolase"/>
    <property type="match status" value="1"/>
</dbReference>
<keyword evidence="3" id="KW-1185">Reference proteome</keyword>
<dbReference type="RefSeq" id="WP_076931721.1">
    <property type="nucleotide sequence ID" value="NZ_LT605205.1"/>
</dbReference>
<dbReference type="CDD" id="cd00408">
    <property type="entry name" value="DHDPS-like"/>
    <property type="match status" value="1"/>
</dbReference>
<dbReference type="PANTHER" id="PTHR12128:SF51">
    <property type="entry name" value="BLL4205 PROTEIN"/>
    <property type="match status" value="1"/>
</dbReference>
<gene>
    <name evidence="2" type="ORF">PSM36_3215</name>
</gene>
<dbReference type="Gene3D" id="3.20.20.70">
    <property type="entry name" value="Aldolase class I"/>
    <property type="match status" value="1"/>
</dbReference>
<name>A0A1R3T0S7_9BACT</name>
<dbReference type="Proteomes" id="UP000187464">
    <property type="component" value="Chromosome I"/>
</dbReference>
<keyword evidence="1" id="KW-0456">Lyase</keyword>
<dbReference type="STRING" id="1642647.PSM36_3215"/>
<proteinExistence type="predicted"/>
<organism evidence="2 3">
    <name type="scientific">Proteiniphilum saccharofermentans</name>
    <dbReference type="NCBI Taxonomy" id="1642647"/>
    <lineage>
        <taxon>Bacteria</taxon>
        <taxon>Pseudomonadati</taxon>
        <taxon>Bacteroidota</taxon>
        <taxon>Bacteroidia</taxon>
        <taxon>Bacteroidales</taxon>
        <taxon>Dysgonomonadaceae</taxon>
        <taxon>Proteiniphilum</taxon>
    </lineage>
</organism>
<sequence>MAETIKKEVLTRLKEGGFIPAHPLALNEDLTIDEASQRRLTRYYISCGVDGIAIGVHTTQFEIRDPEYSYFERVLAIAADEIARSGAGSSFIKVAGICGPVQQAVKEAEIAVSLGYDLGLLSMGGLDNLSEDELIARAKAVARVIPVFGFYLQPSVGGRVFSYSFWEEFCKIDHIYAIKAAPFNRYYTLDVIRAVCNSPRNNEIALYTGNDDNIVLDLITPYSIKADNRLVEKRFAGGLLGHFAVWTKKSVELFHFIKEGLRENSLNHEEILKIAGEITDMNGALFDVANNFKGSISGIHEILRRQGLMKGTWCLNPREQLSKGQSEELDRVTSQYARWTDDEYVKLFIVNDKG</sequence>